<reference evidence="1 2" key="1">
    <citation type="journal article" date="2023" name="BMC Biotechnol.">
        <title>Vitis rotundifolia cv Carlos genome sequencing.</title>
        <authorList>
            <person name="Huff M."/>
            <person name="Hulse-Kemp A."/>
            <person name="Scheffler B."/>
            <person name="Youngblood R."/>
            <person name="Simpson S."/>
            <person name="Babiker E."/>
            <person name="Staton M."/>
        </authorList>
    </citation>
    <scope>NUCLEOTIDE SEQUENCE [LARGE SCALE GENOMIC DNA]</scope>
    <source>
        <tissue evidence="1">Leaf</tissue>
    </source>
</reference>
<dbReference type="EMBL" id="JARBHA010000014">
    <property type="protein sequence ID" value="KAJ9682675.1"/>
    <property type="molecule type" value="Genomic_DNA"/>
</dbReference>
<evidence type="ECO:0000313" key="1">
    <source>
        <dbReference type="EMBL" id="KAJ9682675.1"/>
    </source>
</evidence>
<keyword evidence="2" id="KW-1185">Reference proteome</keyword>
<organism evidence="1 2">
    <name type="scientific">Vitis rotundifolia</name>
    <name type="common">Muscadine grape</name>
    <dbReference type="NCBI Taxonomy" id="103349"/>
    <lineage>
        <taxon>Eukaryota</taxon>
        <taxon>Viridiplantae</taxon>
        <taxon>Streptophyta</taxon>
        <taxon>Embryophyta</taxon>
        <taxon>Tracheophyta</taxon>
        <taxon>Spermatophyta</taxon>
        <taxon>Magnoliopsida</taxon>
        <taxon>eudicotyledons</taxon>
        <taxon>Gunneridae</taxon>
        <taxon>Pentapetalae</taxon>
        <taxon>rosids</taxon>
        <taxon>Vitales</taxon>
        <taxon>Vitaceae</taxon>
        <taxon>Viteae</taxon>
        <taxon>Vitis</taxon>
    </lineage>
</organism>
<protein>
    <submittedName>
        <fullName evidence="1">Uncharacterized protein</fullName>
    </submittedName>
</protein>
<gene>
    <name evidence="1" type="ORF">PVL29_018573</name>
</gene>
<sequence length="150" mass="16729">MDEEGFWFPMLQRWPSPGQYKTQVHLSLTEEQCESLVFSLISSSLDARRTRQYDYYQRVWDPVRLGSIVGYMVLRPGFHYGSGYGSTSGSSGYGRATWKYDPPQAFGKCGAQTNGSQAGPPRLSHGKFIERPPLGPLLVGPFNPCGGWTV</sequence>
<evidence type="ECO:0000313" key="2">
    <source>
        <dbReference type="Proteomes" id="UP001168098"/>
    </source>
</evidence>
<name>A0AA39DGD6_VITRO</name>
<dbReference type="Proteomes" id="UP001168098">
    <property type="component" value="Unassembled WGS sequence"/>
</dbReference>
<accession>A0AA39DGD6</accession>
<dbReference type="AlphaFoldDB" id="A0AA39DGD6"/>
<proteinExistence type="predicted"/>
<comment type="caution">
    <text evidence="1">The sequence shown here is derived from an EMBL/GenBank/DDBJ whole genome shotgun (WGS) entry which is preliminary data.</text>
</comment>